<evidence type="ECO:0000256" key="3">
    <source>
        <dbReference type="ARBA" id="ARBA00078174"/>
    </source>
</evidence>
<feature type="region of interest" description="Disordered" evidence="4">
    <location>
        <begin position="653"/>
        <end position="823"/>
    </location>
</feature>
<feature type="compositionally biased region" description="Basic residues" evidence="4">
    <location>
        <begin position="11"/>
        <end position="21"/>
    </location>
</feature>
<dbReference type="Proteomes" id="UP000314981">
    <property type="component" value="Chromosome 16"/>
</dbReference>
<dbReference type="AlphaFoldDB" id="A0A4W2CP97"/>
<feature type="region of interest" description="Disordered" evidence="4">
    <location>
        <begin position="138"/>
        <end position="200"/>
    </location>
</feature>
<organism evidence="5 6">
    <name type="scientific">Bos indicus x Bos taurus</name>
    <name type="common">Hybrid cattle</name>
    <dbReference type="NCBI Taxonomy" id="30522"/>
    <lineage>
        <taxon>Eukaryota</taxon>
        <taxon>Metazoa</taxon>
        <taxon>Chordata</taxon>
        <taxon>Craniata</taxon>
        <taxon>Vertebrata</taxon>
        <taxon>Euteleostomi</taxon>
        <taxon>Mammalia</taxon>
        <taxon>Eutheria</taxon>
        <taxon>Laurasiatheria</taxon>
        <taxon>Artiodactyla</taxon>
        <taxon>Ruminantia</taxon>
        <taxon>Pecora</taxon>
        <taxon>Bovidae</taxon>
        <taxon>Bovinae</taxon>
        <taxon>Bos</taxon>
    </lineage>
</organism>
<feature type="compositionally biased region" description="Basic and acidic residues" evidence="4">
    <location>
        <begin position="65"/>
        <end position="77"/>
    </location>
</feature>
<feature type="compositionally biased region" description="Basic and acidic residues" evidence="4">
    <location>
        <begin position="728"/>
        <end position="740"/>
    </location>
</feature>
<reference evidence="5 6" key="1">
    <citation type="submission" date="2018-11" db="EMBL/GenBank/DDBJ databases">
        <title>Haplotype-resolved cattle genomes.</title>
        <authorList>
            <person name="Low W.Y."/>
            <person name="Tearle R."/>
            <person name="Bickhart D.M."/>
            <person name="Rosen B.D."/>
            <person name="Koren S."/>
            <person name="Rhie A."/>
            <person name="Hiendleder S."/>
            <person name="Phillippy A.M."/>
            <person name="Smith T.P.L."/>
            <person name="Williams J.L."/>
        </authorList>
    </citation>
    <scope>NUCLEOTIDE SEQUENCE [LARGE SCALE GENOMIC DNA]</scope>
</reference>
<keyword evidence="2" id="KW-0067">ATP-binding</keyword>
<dbReference type="GO" id="GO:0005737">
    <property type="term" value="C:cytoplasm"/>
    <property type="evidence" value="ECO:0007669"/>
    <property type="project" value="UniProtKB-ARBA"/>
</dbReference>
<evidence type="ECO:0000256" key="4">
    <source>
        <dbReference type="SAM" id="MobiDB-lite"/>
    </source>
</evidence>
<dbReference type="PANTHER" id="PTHR46810:SF1">
    <property type="entry name" value="INACTIVE POLYGLYCYLASE TTLL10"/>
    <property type="match status" value="1"/>
</dbReference>
<feature type="region of interest" description="Disordered" evidence="4">
    <location>
        <begin position="1"/>
        <end position="120"/>
    </location>
</feature>
<dbReference type="Ensembl" id="ENSBIXT00000024354.1">
    <property type="protein sequence ID" value="ENSBIXP00000013781.1"/>
    <property type="gene ID" value="ENSBIXG00000003244.1"/>
</dbReference>
<accession>A0A4W2CP97</accession>
<dbReference type="Gene3D" id="3.30.470.20">
    <property type="entry name" value="ATP-grasp fold, B domain"/>
    <property type="match status" value="1"/>
</dbReference>
<dbReference type="InterPro" id="IPR027752">
    <property type="entry name" value="TTLL10"/>
</dbReference>
<feature type="compositionally biased region" description="Basic residues" evidence="4">
    <location>
        <begin position="51"/>
        <end position="61"/>
    </location>
</feature>
<sequence>MFPTQPVKKGAPGRHRSRGRAHSPTDPGRGPLKAVPPEPHRPDSSPPYSRPRGRVQRRQPRTNRPCREGLAPDRQDAEMALPPRGTRPHSHHRDRNQTGVQHSRQHPSPHRVGPTRCPVPRLGQQVARRARRGVGAISSQRYPCPGTPASVARSSTHFLHRRGPPPRTQVSTKRGKRSRMAGIRRGRARAPGWAHERPMGSHGEEGLLHQLSQLDQDAELDDSEAIRPQAALLEKHFLEREKQPPSTGQGPFFYIGGTNGASIISSYCKSKGWRRIQDSRREDYKLKWCEVKCRDTYCNFREGKQLLYQLPNNKLLTTKIGLLSALREHSRVLSKTSKPAPCAQTKVLKMEDFFPETYRLDIRDEREAFFTLFDETQMWICKPTASNQGKGIFLLRNQEEVTTLQAKTQSIEDDPIYRKMPFRAPQARVVQRYIKNPLLLDGKKFDVRSYLLIACAMPYMVFFGHGYARLTLGLYDPHSSDLSGHLTNQFMQKKSPLYVLLKEDTVWSMEHLNRYINDKFHKTRGLPRDWVFTTFTKRMQQIMAHCFLAVKAKLECKLGYFDLIGCDFLIDENFKVWLLEMNSNPALHTNCEVLKEVIPGVVMETLDLALETFQKSLRSEKMLPLLSQRRFVLLHNGETDLWPCLGGSRNVPRPPLPPFRPTCDAAPLEPPLLRATDRPGARRPAPHRGLGGAPVRPSSAQRRPRPPVPAPDGALSGDPEAQGGGQPRVDDADQGGKPKLDAAGTHGQSPRSALSELSTPPHCCSPLSCWGVTAPEMTAEAPPSSLPGPPRHQKAPPALTLPKICRSEAGSWQKEGCNPKQPE</sequence>
<feature type="compositionally biased region" description="Basic residues" evidence="4">
    <location>
        <begin position="173"/>
        <end position="188"/>
    </location>
</feature>
<dbReference type="OMA" id="YINNTFW"/>
<name>A0A4W2CP97_BOBOX</name>
<dbReference type="SUPFAM" id="SSF56059">
    <property type="entry name" value="Glutathione synthetase ATP-binding domain-like"/>
    <property type="match status" value="1"/>
</dbReference>
<dbReference type="PROSITE" id="PS51221">
    <property type="entry name" value="TTL"/>
    <property type="match status" value="1"/>
</dbReference>
<evidence type="ECO:0000313" key="5">
    <source>
        <dbReference type="Ensembl" id="ENSBIXP00000013781.1"/>
    </source>
</evidence>
<dbReference type="GO" id="GO:0005524">
    <property type="term" value="F:ATP binding"/>
    <property type="evidence" value="ECO:0007669"/>
    <property type="project" value="UniProtKB-KW"/>
</dbReference>
<dbReference type="Pfam" id="PF03133">
    <property type="entry name" value="TTL"/>
    <property type="match status" value="1"/>
</dbReference>
<feature type="compositionally biased region" description="Polar residues" evidence="4">
    <location>
        <begin position="746"/>
        <end position="758"/>
    </location>
</feature>
<dbReference type="PANTHER" id="PTHR46810">
    <property type="entry name" value="INACTIVE POLYGLYCYLASE TTLL10"/>
    <property type="match status" value="1"/>
</dbReference>
<keyword evidence="1" id="KW-0547">Nucleotide-binding</keyword>
<evidence type="ECO:0000256" key="2">
    <source>
        <dbReference type="ARBA" id="ARBA00022840"/>
    </source>
</evidence>
<dbReference type="FunFam" id="3.30.470.20:FF:000046">
    <property type="entry name" value="inactive polyglycylase TTLL10"/>
    <property type="match status" value="1"/>
</dbReference>
<protein>
    <recommendedName>
        <fullName evidence="3">Tubulin--tyrosine ligase-like protein 10</fullName>
    </recommendedName>
</protein>
<dbReference type="InterPro" id="IPR004344">
    <property type="entry name" value="TTL/TTLL_fam"/>
</dbReference>
<dbReference type="STRING" id="30522.A0A4W2CP97"/>
<reference evidence="5" key="2">
    <citation type="submission" date="2025-08" db="UniProtKB">
        <authorList>
            <consortium name="Ensembl"/>
        </authorList>
    </citation>
    <scope>IDENTIFICATION</scope>
</reference>
<keyword evidence="6" id="KW-1185">Reference proteome</keyword>
<evidence type="ECO:0000313" key="6">
    <source>
        <dbReference type="Proteomes" id="UP000314981"/>
    </source>
</evidence>
<reference evidence="5" key="3">
    <citation type="submission" date="2025-09" db="UniProtKB">
        <authorList>
            <consortium name="Ensembl"/>
        </authorList>
    </citation>
    <scope>IDENTIFICATION</scope>
</reference>
<dbReference type="GO" id="GO:0070737">
    <property type="term" value="F:protein-glycine ligase activity, elongating"/>
    <property type="evidence" value="ECO:0007669"/>
    <property type="project" value="TreeGrafter"/>
</dbReference>
<evidence type="ECO:0000256" key="1">
    <source>
        <dbReference type="ARBA" id="ARBA00022741"/>
    </source>
</evidence>
<proteinExistence type="predicted"/>